<feature type="domain" description="Peptidase M24" evidence="4">
    <location>
        <begin position="309"/>
        <end position="519"/>
    </location>
</feature>
<gene>
    <name evidence="7" type="ORF">GQF63_06580</name>
</gene>
<dbReference type="FunFam" id="3.90.230.10:FF:000009">
    <property type="entry name" value="xaa-Pro aminopeptidase 2"/>
    <property type="match status" value="1"/>
</dbReference>
<protein>
    <submittedName>
        <fullName evidence="7">M24 family metallopeptidase</fullName>
    </submittedName>
</protein>
<dbReference type="PANTHER" id="PTHR43763:SF6">
    <property type="entry name" value="XAA-PRO AMINOPEPTIDASE 1"/>
    <property type="match status" value="1"/>
</dbReference>
<keyword evidence="3" id="KW-0378">Hydrolase</keyword>
<dbReference type="GO" id="GO:0046872">
    <property type="term" value="F:metal ion binding"/>
    <property type="evidence" value="ECO:0007669"/>
    <property type="project" value="UniProtKB-KW"/>
</dbReference>
<sequence length="591" mass="64875">MKYIEKLASIRQGMKEKGVDAYIIPSSDPHISEYLPDRFKCIAWTSGFTGSAGTLVITQDFAGLWTDSRYFVQATEQLAGTGFELVKLQVQGKAEYATWLANQLSKGQVVGFDGNLAAVAVAQAVQDELLPLGIQVDGHVDLLSAVWQDRPALPAAPAYLLDVETTGQSTADKLAAIRAKLAAKRVQSHFVSSLDDLAWILNIRGNDVKCNPVVLGFLYLDAEQCTLYIQSGKLDEAAISSLKAAGVSVAPYEEAFTAIRNVATANILLDPKRTCFAIFDAVPDAVTIVEDINPSTQLKAVKNKTELAHTRNAMRKDGVALTKFFKWLEENVASGTLSEMSIADKLQGFRAAQEDFVDISFDTIAGYLEHGALPHYKATEESNATLKASGLLLVDSGGQYRDGTTDITRVVSLGNIKAEEQVDYTLVLKGTIEGSTTVFPKGTRGYQIDAMTRRPLWDMFRNYGHGTGHGVGFFLNVHEGPHVFNPSAIDIPVEEGMITSIEPGLYREGKYGIRIENLVHSKTIEKNYFGEFMDFETLTICYIATDLVDKSLLDAKHIDWLNNYNAWVFEQLSPSLDEAETAWLAEKTKAI</sequence>
<evidence type="ECO:0000259" key="5">
    <source>
        <dbReference type="Pfam" id="PF01321"/>
    </source>
</evidence>
<dbReference type="Pfam" id="PF16188">
    <property type="entry name" value="Peptidase_M24_C"/>
    <property type="match status" value="1"/>
</dbReference>
<dbReference type="Proteomes" id="UP000435036">
    <property type="component" value="Unassembled WGS sequence"/>
</dbReference>
<dbReference type="AlphaFoldDB" id="A0A6N8KW44"/>
<dbReference type="InterPro" id="IPR033740">
    <property type="entry name" value="Pept_M24B"/>
</dbReference>
<comment type="similarity">
    <text evidence="1">Belongs to the peptidase M24B family.</text>
</comment>
<dbReference type="GO" id="GO:0070006">
    <property type="term" value="F:metalloaminopeptidase activity"/>
    <property type="evidence" value="ECO:0007669"/>
    <property type="project" value="InterPro"/>
</dbReference>
<dbReference type="RefSeq" id="WP_160368425.1">
    <property type="nucleotide sequence ID" value="NZ_WSQA01000004.1"/>
</dbReference>
<dbReference type="InterPro" id="IPR000587">
    <property type="entry name" value="Creatinase_N"/>
</dbReference>
<dbReference type="InterPro" id="IPR032416">
    <property type="entry name" value="Peptidase_M24_C"/>
</dbReference>
<dbReference type="Pfam" id="PF01321">
    <property type="entry name" value="Creatinase_N"/>
    <property type="match status" value="1"/>
</dbReference>
<evidence type="ECO:0000256" key="1">
    <source>
        <dbReference type="ARBA" id="ARBA00008766"/>
    </source>
</evidence>
<evidence type="ECO:0000259" key="4">
    <source>
        <dbReference type="Pfam" id="PF00557"/>
    </source>
</evidence>
<evidence type="ECO:0000313" key="7">
    <source>
        <dbReference type="EMBL" id="MVZ61680.1"/>
    </source>
</evidence>
<dbReference type="EMBL" id="WSQA01000004">
    <property type="protein sequence ID" value="MVZ61680.1"/>
    <property type="molecule type" value="Genomic_DNA"/>
</dbReference>
<dbReference type="SUPFAM" id="SSF53092">
    <property type="entry name" value="Creatinase/prolidase N-terminal domain"/>
    <property type="match status" value="1"/>
</dbReference>
<dbReference type="SUPFAM" id="SSF55920">
    <property type="entry name" value="Creatinase/aminopeptidase"/>
    <property type="match status" value="1"/>
</dbReference>
<dbReference type="GO" id="GO:0005737">
    <property type="term" value="C:cytoplasm"/>
    <property type="evidence" value="ECO:0007669"/>
    <property type="project" value="UniProtKB-ARBA"/>
</dbReference>
<dbReference type="OrthoDB" id="9806388at2"/>
<dbReference type="Pfam" id="PF00557">
    <property type="entry name" value="Peptidase_M24"/>
    <property type="match status" value="1"/>
</dbReference>
<comment type="caution">
    <text evidence="7">The sequence shown here is derived from an EMBL/GenBank/DDBJ whole genome shotgun (WGS) entry which is preliminary data.</text>
</comment>
<dbReference type="InterPro" id="IPR036005">
    <property type="entry name" value="Creatinase/aminopeptidase-like"/>
</dbReference>
<dbReference type="Pfam" id="PF16189">
    <property type="entry name" value="Creatinase_N_2"/>
    <property type="match status" value="1"/>
</dbReference>
<feature type="domain" description="Creatinase N-terminal" evidence="5">
    <location>
        <begin position="7"/>
        <end position="129"/>
    </location>
</feature>
<evidence type="ECO:0000256" key="3">
    <source>
        <dbReference type="ARBA" id="ARBA00022801"/>
    </source>
</evidence>
<dbReference type="PANTHER" id="PTHR43763">
    <property type="entry name" value="XAA-PRO AMINOPEPTIDASE 1"/>
    <property type="match status" value="1"/>
</dbReference>
<dbReference type="Gene3D" id="3.90.230.10">
    <property type="entry name" value="Creatinase/methionine aminopeptidase superfamily"/>
    <property type="match status" value="1"/>
</dbReference>
<proteinExistence type="inferred from homology"/>
<feature type="domain" description="Peptidase M24 C-terminal" evidence="6">
    <location>
        <begin position="531"/>
        <end position="591"/>
    </location>
</feature>
<dbReference type="InterPro" id="IPR050422">
    <property type="entry name" value="X-Pro_aminopeptidase_P"/>
</dbReference>
<organism evidence="7 8">
    <name type="scientific">Sphingobacterium humi</name>
    <dbReference type="NCBI Taxonomy" id="1796905"/>
    <lineage>
        <taxon>Bacteria</taxon>
        <taxon>Pseudomonadati</taxon>
        <taxon>Bacteroidota</taxon>
        <taxon>Sphingobacteriia</taxon>
        <taxon>Sphingobacteriales</taxon>
        <taxon>Sphingobacteriaceae</taxon>
        <taxon>Sphingobacterium</taxon>
    </lineage>
</organism>
<name>A0A6N8KW44_9SPHI</name>
<accession>A0A6N8KW44</accession>
<dbReference type="Gene3D" id="3.40.350.10">
    <property type="entry name" value="Creatinase/prolidase N-terminal domain"/>
    <property type="match status" value="2"/>
</dbReference>
<reference evidence="7 8" key="1">
    <citation type="submission" date="2019-12" db="EMBL/GenBank/DDBJ databases">
        <authorList>
            <person name="Dong K."/>
        </authorList>
    </citation>
    <scope>NUCLEOTIDE SEQUENCE [LARGE SCALE GENOMIC DNA]</scope>
    <source>
        <strain evidence="7 8">JCM 31225</strain>
    </source>
</reference>
<keyword evidence="2" id="KW-0479">Metal-binding</keyword>
<dbReference type="CDD" id="cd01085">
    <property type="entry name" value="APP"/>
    <property type="match status" value="1"/>
</dbReference>
<evidence type="ECO:0000256" key="2">
    <source>
        <dbReference type="ARBA" id="ARBA00022723"/>
    </source>
</evidence>
<dbReference type="InterPro" id="IPR029149">
    <property type="entry name" value="Creatin/AminoP/Spt16_N"/>
</dbReference>
<evidence type="ECO:0000259" key="6">
    <source>
        <dbReference type="Pfam" id="PF16188"/>
    </source>
</evidence>
<keyword evidence="8" id="KW-1185">Reference proteome</keyword>
<evidence type="ECO:0000313" key="8">
    <source>
        <dbReference type="Proteomes" id="UP000435036"/>
    </source>
</evidence>
<dbReference type="InterPro" id="IPR000994">
    <property type="entry name" value="Pept_M24"/>
</dbReference>